<evidence type="ECO:0008006" key="3">
    <source>
        <dbReference type="Google" id="ProtNLM"/>
    </source>
</evidence>
<sequence>MTSAMPGMQAVLLPGTGSDEVFVRSVFAGPLHALGVRIHTPAPPRGTDLVQGYLAELDSFAAAAPGTVLVGGISLGAHLAAEWAVRNPDRCAGVLAALPAWTGTAQHAPAAVAAGISADLVEREGLEAALAISTAGIEPWLAAELRRAWRRHGAGLVAGLRAAAAHAGPTSGELARLTVPVGIAACVDDPVHPAAVAREWAAALPTATVRETSLAALGADRESLGRTVAAAWADAISL</sequence>
<accession>A0A1I1BAB5</accession>
<evidence type="ECO:0000313" key="2">
    <source>
        <dbReference type="Proteomes" id="UP000243799"/>
    </source>
</evidence>
<evidence type="ECO:0000313" key="1">
    <source>
        <dbReference type="EMBL" id="SFB45473.1"/>
    </source>
</evidence>
<dbReference type="AlphaFoldDB" id="A0A1I1BAB5"/>
<dbReference type="Gene3D" id="3.40.50.1820">
    <property type="entry name" value="alpha/beta hydrolase"/>
    <property type="match status" value="1"/>
</dbReference>
<dbReference type="RefSeq" id="WP_245788471.1">
    <property type="nucleotide sequence ID" value="NZ_FOKG01000012.1"/>
</dbReference>
<reference evidence="2" key="1">
    <citation type="submission" date="2016-10" db="EMBL/GenBank/DDBJ databases">
        <authorList>
            <person name="Varghese N."/>
            <person name="Submissions S."/>
        </authorList>
    </citation>
    <scope>NUCLEOTIDE SEQUENCE [LARGE SCALE GENOMIC DNA]</scope>
    <source>
        <strain evidence="2">CGMCC 4.3568</strain>
    </source>
</reference>
<gene>
    <name evidence="1" type="ORF">SAMN05216266_11254</name>
</gene>
<keyword evidence="2" id="KW-1185">Reference proteome</keyword>
<dbReference type="SUPFAM" id="SSF53474">
    <property type="entry name" value="alpha/beta-Hydrolases"/>
    <property type="match status" value="1"/>
</dbReference>
<proteinExistence type="predicted"/>
<dbReference type="Proteomes" id="UP000243799">
    <property type="component" value="Unassembled WGS sequence"/>
</dbReference>
<dbReference type="InterPro" id="IPR029058">
    <property type="entry name" value="AB_hydrolase_fold"/>
</dbReference>
<organism evidence="1 2">
    <name type="scientific">Amycolatopsis marina</name>
    <dbReference type="NCBI Taxonomy" id="490629"/>
    <lineage>
        <taxon>Bacteria</taxon>
        <taxon>Bacillati</taxon>
        <taxon>Actinomycetota</taxon>
        <taxon>Actinomycetes</taxon>
        <taxon>Pseudonocardiales</taxon>
        <taxon>Pseudonocardiaceae</taxon>
        <taxon>Amycolatopsis</taxon>
    </lineage>
</organism>
<dbReference type="EMBL" id="FOKG01000012">
    <property type="protein sequence ID" value="SFB45473.1"/>
    <property type="molecule type" value="Genomic_DNA"/>
</dbReference>
<name>A0A1I1BAB5_9PSEU</name>
<protein>
    <recommendedName>
        <fullName evidence="3">Alpha/beta hydrolase</fullName>
    </recommendedName>
</protein>
<dbReference type="STRING" id="490629.SAMN05216266_11254"/>